<feature type="compositionally biased region" description="Low complexity" evidence="1">
    <location>
        <begin position="54"/>
        <end position="76"/>
    </location>
</feature>
<accession>A0A3L6G0B7</accession>
<dbReference type="PANTHER" id="PTHR45786:SF68">
    <property type="entry name" value="OS02G0701800 PROTEIN"/>
    <property type="match status" value="1"/>
</dbReference>
<comment type="caution">
    <text evidence="3">The sequence shown here is derived from an EMBL/GenBank/DDBJ whole genome shotgun (WGS) entry which is preliminary data.</text>
</comment>
<protein>
    <recommendedName>
        <fullName evidence="2">Helitron helicase-like domain-containing protein</fullName>
    </recommendedName>
</protein>
<feature type="compositionally biased region" description="Basic and acidic residues" evidence="1">
    <location>
        <begin position="12"/>
        <end position="21"/>
    </location>
</feature>
<evidence type="ECO:0000259" key="2">
    <source>
        <dbReference type="Pfam" id="PF14214"/>
    </source>
</evidence>
<feature type="domain" description="Helitron helicase-like" evidence="2">
    <location>
        <begin position="362"/>
        <end position="412"/>
    </location>
</feature>
<evidence type="ECO:0000256" key="1">
    <source>
        <dbReference type="SAM" id="MobiDB-lite"/>
    </source>
</evidence>
<dbReference type="PANTHER" id="PTHR45786">
    <property type="entry name" value="DNA BINDING PROTEIN-LIKE"/>
    <property type="match status" value="1"/>
</dbReference>
<evidence type="ECO:0000313" key="3">
    <source>
        <dbReference type="EMBL" id="PWZ40569.1"/>
    </source>
</evidence>
<dbReference type="InterPro" id="IPR025476">
    <property type="entry name" value="Helitron_helicase-like"/>
</dbReference>
<feature type="compositionally biased region" description="Basic and acidic residues" evidence="1">
    <location>
        <begin position="36"/>
        <end position="50"/>
    </location>
</feature>
<dbReference type="Proteomes" id="UP000251960">
    <property type="component" value="Chromosome 2"/>
</dbReference>
<feature type="region of interest" description="Disordered" evidence="1">
    <location>
        <begin position="256"/>
        <end position="281"/>
    </location>
</feature>
<name>A0A3L6G0B7_MAIZE</name>
<feature type="compositionally biased region" description="Basic and acidic residues" evidence="1">
    <location>
        <begin position="85"/>
        <end position="106"/>
    </location>
</feature>
<proteinExistence type="predicted"/>
<organism evidence="3">
    <name type="scientific">Zea mays</name>
    <name type="common">Maize</name>
    <dbReference type="NCBI Taxonomy" id="4577"/>
    <lineage>
        <taxon>Eukaryota</taxon>
        <taxon>Viridiplantae</taxon>
        <taxon>Streptophyta</taxon>
        <taxon>Embryophyta</taxon>
        <taxon>Tracheophyta</taxon>
        <taxon>Spermatophyta</taxon>
        <taxon>Magnoliopsida</taxon>
        <taxon>Liliopsida</taxon>
        <taxon>Poales</taxon>
        <taxon>Poaceae</taxon>
        <taxon>PACMAD clade</taxon>
        <taxon>Panicoideae</taxon>
        <taxon>Andropogonodae</taxon>
        <taxon>Andropogoneae</taxon>
        <taxon>Tripsacinae</taxon>
        <taxon>Zea</taxon>
    </lineage>
</organism>
<dbReference type="EMBL" id="NCVQ01000003">
    <property type="protein sequence ID" value="PWZ40569.1"/>
    <property type="molecule type" value="Genomic_DNA"/>
</dbReference>
<feature type="region of interest" description="Disordered" evidence="1">
    <location>
        <begin position="1"/>
        <end position="111"/>
    </location>
</feature>
<gene>
    <name evidence="3" type="ORF">Zm00014a_028401</name>
</gene>
<dbReference type="Pfam" id="PF14214">
    <property type="entry name" value="Helitron_like_N"/>
    <property type="match status" value="1"/>
</dbReference>
<sequence length="434" mass="48717">MELDATELAQEAARHGRDQARADASTGPPWGSSRTRPHDTRERAGRRGMDEGEAGASLAATASKAQSARARAAGGAVEQSIGQQRTERERKELEGKLRDGDKKVNVDPDDDSDWLHRNETFQSNDYVAMTHLLTPGSVHDSVGVIGEPGIDVREYRLEHLRLYNQTPKQKEAKIEYMIKHRALQADTLNVASIAMEDPTYTPKVVHPTTDATEPDRSSSYRLRLGFPEFIRTPFLPAQTQTEDVGSFDMSSEAIRHEETDEDIKIDGTQDESTSTDVPDPYDKVYSNLPEETHMLKHVPDCGYCTAKKFEYEPPGFCCRGELGWHANIPKVGVSTDEVDAYRATHRVNNSNDEDGDLSWVFNPILHGKRLFQQSTVDTYIKIESSRLDFIHKNQDRLKADLYQGLVDSMLDGDIRAEKVGEANCAVYIVYWRSS</sequence>
<reference evidence="3" key="1">
    <citation type="journal article" date="2018" name="Nat. Genet.">
        <title>Extensive intraspecific gene order and gene structural variations between Mo17 and other maize genomes.</title>
        <authorList>
            <person name="Sun S."/>
            <person name="Zhou Y."/>
            <person name="Chen J."/>
            <person name="Shi J."/>
            <person name="Zhao H."/>
            <person name="Zhao H."/>
            <person name="Song W."/>
            <person name="Zhang M."/>
            <person name="Cui Y."/>
            <person name="Dong X."/>
            <person name="Liu H."/>
            <person name="Ma X."/>
            <person name="Jiao Y."/>
            <person name="Wang B."/>
            <person name="Wei X."/>
            <person name="Stein J.C."/>
            <person name="Glaubitz J.C."/>
            <person name="Lu F."/>
            <person name="Yu G."/>
            <person name="Liang C."/>
            <person name="Fengler K."/>
            <person name="Li B."/>
            <person name="Rafalski A."/>
            <person name="Schnable P.S."/>
            <person name="Ware D.H."/>
            <person name="Buckler E.S."/>
            <person name="Lai J."/>
        </authorList>
    </citation>
    <scope>NUCLEOTIDE SEQUENCE [LARGE SCALE GENOMIC DNA]</scope>
    <source>
        <tissue evidence="3">Seedling</tissue>
    </source>
</reference>
<dbReference type="AlphaFoldDB" id="A0A3L6G0B7"/>
<feature type="compositionally biased region" description="Basic and acidic residues" evidence="1">
    <location>
        <begin position="256"/>
        <end position="267"/>
    </location>
</feature>